<dbReference type="AlphaFoldDB" id="A0A2M7G162"/>
<dbReference type="PANTHER" id="PTHR43364:SF4">
    <property type="entry name" value="NAD(P)-LINKED OXIDOREDUCTASE SUPERFAMILY PROTEIN"/>
    <property type="match status" value="1"/>
</dbReference>
<dbReference type="Gene3D" id="3.20.20.100">
    <property type="entry name" value="NADP-dependent oxidoreductase domain"/>
    <property type="match status" value="1"/>
</dbReference>
<organism evidence="3 4">
    <name type="scientific">bacterium (Candidatus Blackallbacteria) CG17_big_fil_post_rev_8_21_14_2_50_48_46</name>
    <dbReference type="NCBI Taxonomy" id="2014261"/>
    <lineage>
        <taxon>Bacteria</taxon>
        <taxon>Candidatus Blackallbacteria</taxon>
    </lineage>
</organism>
<sequence>MWIQKPARSRACSESVWFERLKGEMRFSRAEKTQKFKATETQPKHRVNTMKALVFGLLGVCLLAQTAESAAPPSPAMEYRTLCSRQGLCKQLSRLILGTDHLGNLPQVQTLEVLNEALKLGINTFDTAPIYTDKIEIRLGAWLARQNRTDLHVITKGGFPRDLGPGTYQSRLKTSKAEIVTQVSEELEKSRAQYRQKISIYLMHRDDADFNNYQRVKREQTPVQTVLEALSAPLLTQHFDFLGLSNWRTARVEEALQLAQTHPDFSQPLCNSPYFSLLEMGPVTIHSGGVQVKHAEMMRADFQRGISLMPYSPLGGFSIFSRGWESAKAHAYRLKMQKDRYWRNLFDAIFTEANHQRYLRAEAFAKAFNLQHQTHYSLDQFVNAYALAHPRSDFLIIGPRSVAQLRRTVEALKLAKALNAEDLDWLYGKESVSH</sequence>
<dbReference type="Pfam" id="PF00248">
    <property type="entry name" value="Aldo_ket_red"/>
    <property type="match status" value="1"/>
</dbReference>
<dbReference type="Proteomes" id="UP000231019">
    <property type="component" value="Unassembled WGS sequence"/>
</dbReference>
<evidence type="ECO:0000313" key="3">
    <source>
        <dbReference type="EMBL" id="PIW15018.1"/>
    </source>
</evidence>
<dbReference type="InterPro" id="IPR023210">
    <property type="entry name" value="NADP_OxRdtase_dom"/>
</dbReference>
<dbReference type="SUPFAM" id="SSF51430">
    <property type="entry name" value="NAD(P)-linked oxidoreductase"/>
    <property type="match status" value="1"/>
</dbReference>
<dbReference type="InterPro" id="IPR050523">
    <property type="entry name" value="AKR_Detox_Biosynth"/>
</dbReference>
<keyword evidence="1" id="KW-0560">Oxidoreductase</keyword>
<dbReference type="GO" id="GO:0016491">
    <property type="term" value="F:oxidoreductase activity"/>
    <property type="evidence" value="ECO:0007669"/>
    <property type="project" value="UniProtKB-KW"/>
</dbReference>
<name>A0A2M7G162_9BACT</name>
<feature type="domain" description="NADP-dependent oxidoreductase" evidence="2">
    <location>
        <begin position="94"/>
        <end position="422"/>
    </location>
</feature>
<dbReference type="GO" id="GO:0005829">
    <property type="term" value="C:cytosol"/>
    <property type="evidence" value="ECO:0007669"/>
    <property type="project" value="TreeGrafter"/>
</dbReference>
<protein>
    <recommendedName>
        <fullName evidence="2">NADP-dependent oxidoreductase domain-containing protein</fullName>
    </recommendedName>
</protein>
<evidence type="ECO:0000259" key="2">
    <source>
        <dbReference type="Pfam" id="PF00248"/>
    </source>
</evidence>
<reference evidence="3 4" key="1">
    <citation type="submission" date="2017-09" db="EMBL/GenBank/DDBJ databases">
        <title>Depth-based differentiation of microbial function through sediment-hosted aquifers and enrichment of novel symbionts in the deep terrestrial subsurface.</title>
        <authorList>
            <person name="Probst A.J."/>
            <person name="Ladd B."/>
            <person name="Jarett J.K."/>
            <person name="Geller-Mcgrath D.E."/>
            <person name="Sieber C.M."/>
            <person name="Emerson J.B."/>
            <person name="Anantharaman K."/>
            <person name="Thomas B.C."/>
            <person name="Malmstrom R."/>
            <person name="Stieglmeier M."/>
            <person name="Klingl A."/>
            <person name="Woyke T."/>
            <person name="Ryan C.M."/>
            <person name="Banfield J.F."/>
        </authorList>
    </citation>
    <scope>NUCLEOTIDE SEQUENCE [LARGE SCALE GENOMIC DNA]</scope>
    <source>
        <strain evidence="3">CG17_big_fil_post_rev_8_21_14_2_50_48_46</strain>
    </source>
</reference>
<evidence type="ECO:0000256" key="1">
    <source>
        <dbReference type="ARBA" id="ARBA00023002"/>
    </source>
</evidence>
<comment type="caution">
    <text evidence="3">The sequence shown here is derived from an EMBL/GenBank/DDBJ whole genome shotgun (WGS) entry which is preliminary data.</text>
</comment>
<evidence type="ECO:0000313" key="4">
    <source>
        <dbReference type="Proteomes" id="UP000231019"/>
    </source>
</evidence>
<proteinExistence type="predicted"/>
<dbReference type="PANTHER" id="PTHR43364">
    <property type="entry name" value="NADH-SPECIFIC METHYLGLYOXAL REDUCTASE-RELATED"/>
    <property type="match status" value="1"/>
</dbReference>
<dbReference type="EMBL" id="PFFQ01000054">
    <property type="protein sequence ID" value="PIW15018.1"/>
    <property type="molecule type" value="Genomic_DNA"/>
</dbReference>
<accession>A0A2M7G162</accession>
<dbReference type="InterPro" id="IPR036812">
    <property type="entry name" value="NAD(P)_OxRdtase_dom_sf"/>
</dbReference>
<gene>
    <name evidence="3" type="ORF">COW36_19015</name>
</gene>